<accession>A0ABQ1QTJ6</accession>
<evidence type="ECO:0000256" key="1">
    <source>
        <dbReference type="ARBA" id="ARBA00022801"/>
    </source>
</evidence>
<dbReference type="Proteomes" id="UP000625780">
    <property type="component" value="Unassembled WGS sequence"/>
</dbReference>
<keyword evidence="1 4" id="KW-0378">Hydrolase</keyword>
<sequence>MTVLSLNAQTDSVRLIEPRGPYPVGTVTYEWQDRVRLAEYSAFPEDKRMVVAQLWYPASPAPGDHKAVYNPISEDYRKVIGNSYLRAGFHPSVKNANLILIAPGRGTERFLYTTLAEDLASYGFVVVSVDMPSIGYTIFGDGMIVKPDPSFRPPPGMMGGPYEKVDQFFERPTALGAADLELVYQKLTELNRADPDQRFTNRLNLESVGIFGHSLGGRIAGQFAANHSFVTAYAAMEGIPPRDVRYEGKIEIPTLMICSKGTLPYAIENYNSYLDNSPVATYFAVLEDFGHNTLTDNPFIYPDRFNYAIDPEEGLKISRKLLSAYFFMQLMGRGDLQKDLNDIEQLNISIHGKY</sequence>
<dbReference type="SUPFAM" id="SSF53474">
    <property type="entry name" value="alpha/beta-Hydrolases"/>
    <property type="match status" value="1"/>
</dbReference>
<dbReference type="InterPro" id="IPR029058">
    <property type="entry name" value="AB_hydrolase_fold"/>
</dbReference>
<reference evidence="5" key="1">
    <citation type="journal article" date="2019" name="Int. J. Syst. Evol. Microbiol.">
        <title>The Global Catalogue of Microorganisms (GCM) 10K type strain sequencing project: providing services to taxonomists for standard genome sequencing and annotation.</title>
        <authorList>
            <consortium name="The Broad Institute Genomics Platform"/>
            <consortium name="The Broad Institute Genome Sequencing Center for Infectious Disease"/>
            <person name="Wu L."/>
            <person name="Ma J."/>
        </authorList>
    </citation>
    <scope>NUCLEOTIDE SEQUENCE [LARGE SCALE GENOMIC DNA]</scope>
    <source>
        <strain evidence="5">CGMCC 1.12606</strain>
    </source>
</reference>
<organism evidence="4 5">
    <name type="scientific">Muriicola marianensis</name>
    <dbReference type="NCBI Taxonomy" id="1324801"/>
    <lineage>
        <taxon>Bacteria</taxon>
        <taxon>Pseudomonadati</taxon>
        <taxon>Bacteroidota</taxon>
        <taxon>Flavobacteriia</taxon>
        <taxon>Flavobacteriales</taxon>
        <taxon>Flavobacteriaceae</taxon>
        <taxon>Muriicola</taxon>
    </lineage>
</organism>
<comment type="caution">
    <text evidence="4">The sequence shown here is derived from an EMBL/GenBank/DDBJ whole genome shotgun (WGS) entry which is preliminary data.</text>
</comment>
<dbReference type="PANTHER" id="PTHR10272:SF0">
    <property type="entry name" value="PLATELET-ACTIVATING FACTOR ACETYLHYDROLASE"/>
    <property type="match status" value="1"/>
</dbReference>
<evidence type="ECO:0000313" key="5">
    <source>
        <dbReference type="Proteomes" id="UP000625780"/>
    </source>
</evidence>
<dbReference type="PANTHER" id="PTHR10272">
    <property type="entry name" value="PLATELET-ACTIVATING FACTOR ACETYLHYDROLASE"/>
    <property type="match status" value="1"/>
</dbReference>
<gene>
    <name evidence="4" type="ORF">GCM10011361_10470</name>
</gene>
<evidence type="ECO:0000313" key="4">
    <source>
        <dbReference type="EMBL" id="GGD45399.1"/>
    </source>
</evidence>
<dbReference type="GO" id="GO:0016787">
    <property type="term" value="F:hydrolase activity"/>
    <property type="evidence" value="ECO:0007669"/>
    <property type="project" value="UniProtKB-KW"/>
</dbReference>
<keyword evidence="2" id="KW-0442">Lipid degradation</keyword>
<dbReference type="Gene3D" id="3.40.50.1820">
    <property type="entry name" value="alpha/beta hydrolase"/>
    <property type="match status" value="1"/>
</dbReference>
<evidence type="ECO:0000256" key="2">
    <source>
        <dbReference type="ARBA" id="ARBA00022963"/>
    </source>
</evidence>
<name>A0ABQ1QTJ6_9FLAO</name>
<dbReference type="EMBL" id="BMFH01000001">
    <property type="protein sequence ID" value="GGD45399.1"/>
    <property type="molecule type" value="Genomic_DNA"/>
</dbReference>
<protein>
    <submittedName>
        <fullName evidence="4">Carboxylic ester hydrolase</fullName>
    </submittedName>
</protein>
<evidence type="ECO:0000256" key="3">
    <source>
        <dbReference type="ARBA" id="ARBA00023098"/>
    </source>
</evidence>
<keyword evidence="3" id="KW-0443">Lipid metabolism</keyword>
<proteinExistence type="predicted"/>
<keyword evidence="5" id="KW-1185">Reference proteome</keyword>